<sequence>MGKGGSREIKETSQEKAAAEVAMAQWKLYQQELSPFENLFMRQVDELDKESQYTQRAGEANLGYQQAFGHARQQTADSLLATGTDPGSGKFQSALQNNTSDQLVGQIDTRNRVQSSQQDRYIAGLQDVAAIGGGQKALALSGFNDIADVAQKRATNDAYRHLNDQLALGGAVGTGLGMATRFYGMPNKERT</sequence>
<dbReference type="EMBL" id="PDDV01000013">
    <property type="protein sequence ID" value="PEH72663.1"/>
    <property type="molecule type" value="Genomic_DNA"/>
</dbReference>
<evidence type="ECO:0000313" key="1">
    <source>
        <dbReference type="EMBL" id="PEH72663.1"/>
    </source>
</evidence>
<accession>A0A2A7U348</accession>
<protein>
    <submittedName>
        <fullName evidence="1">Uncharacterized protein</fullName>
    </submittedName>
</protein>
<gene>
    <name evidence="1" type="ORF">CRM76_12355</name>
</gene>
<name>A0A2A7U348_EDWTA</name>
<organism evidence="1 2">
    <name type="scientific">Edwardsiella tarda</name>
    <dbReference type="NCBI Taxonomy" id="636"/>
    <lineage>
        <taxon>Bacteria</taxon>
        <taxon>Pseudomonadati</taxon>
        <taxon>Pseudomonadota</taxon>
        <taxon>Gammaproteobacteria</taxon>
        <taxon>Enterobacterales</taxon>
        <taxon>Hafniaceae</taxon>
        <taxon>Edwardsiella</taxon>
    </lineage>
</organism>
<dbReference type="Proteomes" id="UP000219788">
    <property type="component" value="Unassembled WGS sequence"/>
</dbReference>
<reference evidence="2" key="1">
    <citation type="submission" date="2017-09" db="EMBL/GenBank/DDBJ databases">
        <title>FDA dAtabase for Regulatory Grade micrObial Sequences (FDA-ARGOS): Supporting development and validation of Infectious Disease Dx tests.</title>
        <authorList>
            <person name="Goldberg B."/>
            <person name="Campos J."/>
            <person name="Tallon L."/>
            <person name="Sadzewicz L."/>
            <person name="Ott S."/>
            <person name="Zhao X."/>
            <person name="Nagaraj S."/>
            <person name="Vavikolanu K."/>
            <person name="Aluvathingal J."/>
            <person name="Nadendla S."/>
            <person name="Geyer C."/>
            <person name="Sichtig H."/>
        </authorList>
    </citation>
    <scope>NUCLEOTIDE SEQUENCE [LARGE SCALE GENOMIC DNA]</scope>
    <source>
        <strain evidence="2">FDAARGOS_370</strain>
    </source>
</reference>
<dbReference type="OrthoDB" id="5864828at2"/>
<comment type="caution">
    <text evidence="1">The sequence shown here is derived from an EMBL/GenBank/DDBJ whole genome shotgun (WGS) entry which is preliminary data.</text>
</comment>
<evidence type="ECO:0000313" key="2">
    <source>
        <dbReference type="Proteomes" id="UP000219788"/>
    </source>
</evidence>
<dbReference type="RefSeq" id="WP_098143200.1">
    <property type="nucleotide sequence ID" value="NZ_PDDV01000013.1"/>
</dbReference>
<dbReference type="AlphaFoldDB" id="A0A2A7U348"/>
<proteinExistence type="predicted"/>